<name>A0A9Q0LYV2_ANAIG</name>
<proteinExistence type="predicted"/>
<gene>
    <name evidence="1" type="ORF">M0811_14318</name>
</gene>
<dbReference type="AlphaFoldDB" id="A0A9Q0LYV2"/>
<organism evidence="1 2">
    <name type="scientific">Anaeramoeba ignava</name>
    <name type="common">Anaerobic marine amoeba</name>
    <dbReference type="NCBI Taxonomy" id="1746090"/>
    <lineage>
        <taxon>Eukaryota</taxon>
        <taxon>Metamonada</taxon>
        <taxon>Anaeramoebidae</taxon>
        <taxon>Anaeramoeba</taxon>
    </lineage>
</organism>
<comment type="caution">
    <text evidence="1">The sequence shown here is derived from an EMBL/GenBank/DDBJ whole genome shotgun (WGS) entry which is preliminary data.</text>
</comment>
<evidence type="ECO:0000313" key="2">
    <source>
        <dbReference type="Proteomes" id="UP001149090"/>
    </source>
</evidence>
<dbReference type="Proteomes" id="UP001149090">
    <property type="component" value="Unassembled WGS sequence"/>
</dbReference>
<dbReference type="EMBL" id="JAPDFW010000020">
    <property type="protein sequence ID" value="KAJ5079943.1"/>
    <property type="molecule type" value="Genomic_DNA"/>
</dbReference>
<evidence type="ECO:0000313" key="1">
    <source>
        <dbReference type="EMBL" id="KAJ5079943.1"/>
    </source>
</evidence>
<reference evidence="1" key="1">
    <citation type="submission" date="2022-10" db="EMBL/GenBank/DDBJ databases">
        <title>Novel sulphate-reducing endosymbionts in the free-living metamonad Anaeramoeba.</title>
        <authorList>
            <person name="Jerlstrom-Hultqvist J."/>
            <person name="Cepicka I."/>
            <person name="Gallot-Lavallee L."/>
            <person name="Salas-Leiva D."/>
            <person name="Curtis B.A."/>
            <person name="Zahonova K."/>
            <person name="Pipaliya S."/>
            <person name="Dacks J."/>
            <person name="Roger A.J."/>
        </authorList>
    </citation>
    <scope>NUCLEOTIDE SEQUENCE</scope>
    <source>
        <strain evidence="1">BMAN</strain>
    </source>
</reference>
<protein>
    <submittedName>
        <fullName evidence="1">Uncharacterized protein</fullName>
    </submittedName>
</protein>
<keyword evidence="2" id="KW-1185">Reference proteome</keyword>
<accession>A0A9Q0LYV2</accession>
<sequence length="113" mass="13447">MKHEAILSHLVDQCLLSNDYPVFLLTIPDILELSPPIYYLFQSRYDCTFIVSTEEKMKDIWKFLRIFHKNYLKIAHKSKSYLTPYQFLHSAVNKIRQMIDGMIFIFSPILTNN</sequence>